<dbReference type="SUPFAM" id="SSF141571">
    <property type="entry name" value="Pentapeptide repeat-like"/>
    <property type="match status" value="1"/>
</dbReference>
<evidence type="ECO:0000259" key="1">
    <source>
        <dbReference type="Pfam" id="PF07693"/>
    </source>
</evidence>
<dbReference type="InterPro" id="IPR052754">
    <property type="entry name" value="NTPase_KAP_P-loop"/>
</dbReference>
<dbReference type="InterPro" id="IPR027417">
    <property type="entry name" value="P-loop_NTPase"/>
</dbReference>
<organism evidence="2 3">
    <name type="scientific">Nitrosomonas oligotropha</name>
    <dbReference type="NCBI Taxonomy" id="42354"/>
    <lineage>
        <taxon>Bacteria</taxon>
        <taxon>Pseudomonadati</taxon>
        <taxon>Pseudomonadota</taxon>
        <taxon>Betaproteobacteria</taxon>
        <taxon>Nitrosomonadales</taxon>
        <taxon>Nitrosomonadaceae</taxon>
        <taxon>Nitrosomonas</taxon>
    </lineage>
</organism>
<dbReference type="Proteomes" id="UP000244128">
    <property type="component" value="Unassembled WGS sequence"/>
</dbReference>
<dbReference type="RefSeq" id="WP_107801590.1">
    <property type="nucleotide sequence ID" value="NZ_QAOI01000001.1"/>
</dbReference>
<dbReference type="SUPFAM" id="SSF52540">
    <property type="entry name" value="P-loop containing nucleoside triphosphate hydrolases"/>
    <property type="match status" value="1"/>
</dbReference>
<evidence type="ECO:0000313" key="2">
    <source>
        <dbReference type="EMBL" id="PTQ78716.1"/>
    </source>
</evidence>
<feature type="domain" description="KAP NTPase" evidence="1">
    <location>
        <begin position="23"/>
        <end position="258"/>
    </location>
</feature>
<reference evidence="2 3" key="1">
    <citation type="submission" date="2018-04" db="EMBL/GenBank/DDBJ databases">
        <title>Active sludge and wastewater microbial communities from Klosterneuburg, Austria.</title>
        <authorList>
            <person name="Wagner M."/>
        </authorList>
    </citation>
    <scope>NUCLEOTIDE SEQUENCE [LARGE SCALE GENOMIC DNA]</scope>
    <source>
        <strain evidence="2 3">Nm49</strain>
    </source>
</reference>
<protein>
    <submittedName>
        <fullName evidence="2">Pentapeptide repeat protein</fullName>
    </submittedName>
</protein>
<dbReference type="Pfam" id="PF07693">
    <property type="entry name" value="KAP_NTPase"/>
    <property type="match status" value="1"/>
</dbReference>
<dbReference type="AlphaFoldDB" id="A0A2T5I4H9"/>
<dbReference type="Pfam" id="PF13599">
    <property type="entry name" value="Pentapeptide_4"/>
    <property type="match status" value="1"/>
</dbReference>
<dbReference type="Gene3D" id="3.40.50.300">
    <property type="entry name" value="P-loop containing nucleotide triphosphate hydrolases"/>
    <property type="match status" value="1"/>
</dbReference>
<dbReference type="PANTHER" id="PTHR22674:SF6">
    <property type="entry name" value="NTPASE KAP FAMILY P-LOOP DOMAIN-CONTAINING PROTEIN 1"/>
    <property type="match status" value="1"/>
</dbReference>
<accession>A0A2T5I4H9</accession>
<sequence length="569" mass="64875">MSKLSLLGDQPARIDSDRLHFQRYLSALETAVLNRDGHAPFVTGIFGPWGSGKSTLLGMLEHRLTELNRNTVNGQSNWVTIKFSPWLYSQEESLLVPLLALLAQKESVFKPLIKKMTETSMRFLKRTSATLDFDKLGMPLKISLNNLAQGTDGQHKFFQEEIAAAIKTITGKKRLVFLIDDLDRCHDPAQIVHLLEQIKLFLHLDGCLFFIAADRQQVVDAIDKTFPGSGAAYLEKFVQLAFDLPPHHSEDLVRMLPSTDAETLRAYRPLCEVLGNNPRKLKLIWNEAVLRMAILKEELHTHPQARQHTPDLNLLLHWLLIRNRGELAKNPYRYLEFEQSKKTATQEEQQELRKEFSRMLQLADDTGQWYSEEDQRLAVFLWNRLDQVGFHHPAILTLYTRASGTDTFYSRNLLENACFVGGDEAQFNDRDFFMADLSGGYFPGAVFNRCDFTGADFRHSILNRAQFADCDLSGVCFDEATLDSVTWENCTGLNELDTEPVLYEQIIDSAAATYLKTTTRNPDIGLTLVKAYKTILDKHKESRSLTEAIESRLNGKALQLRAEIYLRQT</sequence>
<gene>
    <name evidence="2" type="ORF">C8R26_10131</name>
</gene>
<dbReference type="Gene3D" id="2.160.20.80">
    <property type="entry name" value="E3 ubiquitin-protein ligase SopA"/>
    <property type="match status" value="1"/>
</dbReference>
<dbReference type="InterPro" id="IPR001646">
    <property type="entry name" value="5peptide_repeat"/>
</dbReference>
<dbReference type="EMBL" id="QAOI01000001">
    <property type="protein sequence ID" value="PTQ78716.1"/>
    <property type="molecule type" value="Genomic_DNA"/>
</dbReference>
<comment type="caution">
    <text evidence="2">The sequence shown here is derived from an EMBL/GenBank/DDBJ whole genome shotgun (WGS) entry which is preliminary data.</text>
</comment>
<proteinExistence type="predicted"/>
<dbReference type="PANTHER" id="PTHR22674">
    <property type="entry name" value="NTPASE, KAP FAMILY P-LOOP DOMAIN-CONTAINING 1"/>
    <property type="match status" value="1"/>
</dbReference>
<evidence type="ECO:0000313" key="3">
    <source>
        <dbReference type="Proteomes" id="UP000244128"/>
    </source>
</evidence>
<name>A0A2T5I4H9_9PROT</name>
<dbReference type="InterPro" id="IPR011646">
    <property type="entry name" value="KAP_P-loop"/>
</dbReference>